<accession>A0A1X6YS26</accession>
<dbReference type="Proteomes" id="UP000193963">
    <property type="component" value="Unassembled WGS sequence"/>
</dbReference>
<dbReference type="PANTHER" id="PTHR42852:SF6">
    <property type="entry name" value="THIOL:DISULFIDE INTERCHANGE PROTEIN DSBE"/>
    <property type="match status" value="1"/>
</dbReference>
<dbReference type="AlphaFoldDB" id="A0A1X6YS26"/>
<dbReference type="RefSeq" id="WP_232618308.1">
    <property type="nucleotide sequence ID" value="NZ_FWFN01000002.1"/>
</dbReference>
<dbReference type="PROSITE" id="PS51352">
    <property type="entry name" value="THIOREDOXIN_2"/>
    <property type="match status" value="1"/>
</dbReference>
<dbReference type="SUPFAM" id="SSF52833">
    <property type="entry name" value="Thioredoxin-like"/>
    <property type="match status" value="1"/>
</dbReference>
<evidence type="ECO:0000313" key="7">
    <source>
        <dbReference type="EMBL" id="SLN29068.1"/>
    </source>
</evidence>
<dbReference type="PROSITE" id="PS00194">
    <property type="entry name" value="THIOREDOXIN_1"/>
    <property type="match status" value="1"/>
</dbReference>
<dbReference type="NCBIfam" id="TIGR00385">
    <property type="entry name" value="dsbE"/>
    <property type="match status" value="1"/>
</dbReference>
<keyword evidence="5" id="KW-0676">Redox-active center</keyword>
<organism evidence="7 8">
    <name type="scientific">Pseudooceanicola marinus</name>
    <dbReference type="NCBI Taxonomy" id="396013"/>
    <lineage>
        <taxon>Bacteria</taxon>
        <taxon>Pseudomonadati</taxon>
        <taxon>Pseudomonadota</taxon>
        <taxon>Alphaproteobacteria</taxon>
        <taxon>Rhodobacterales</taxon>
        <taxon>Paracoccaceae</taxon>
        <taxon>Pseudooceanicola</taxon>
    </lineage>
</organism>
<dbReference type="InterPro" id="IPR013766">
    <property type="entry name" value="Thioredoxin_domain"/>
</dbReference>
<evidence type="ECO:0000313" key="8">
    <source>
        <dbReference type="Proteomes" id="UP000193963"/>
    </source>
</evidence>
<protein>
    <submittedName>
        <fullName evidence="7">Thiol:disulfide interchange protein CycY</fullName>
    </submittedName>
</protein>
<reference evidence="7 8" key="1">
    <citation type="submission" date="2017-03" db="EMBL/GenBank/DDBJ databases">
        <authorList>
            <person name="Afonso C.L."/>
            <person name="Miller P.J."/>
            <person name="Scott M.A."/>
            <person name="Spackman E."/>
            <person name="Goraichik I."/>
            <person name="Dimitrov K.M."/>
            <person name="Suarez D.L."/>
            <person name="Swayne D.E."/>
        </authorList>
    </citation>
    <scope>NUCLEOTIDE SEQUENCE [LARGE SCALE GENOMIC DNA]</scope>
    <source>
        <strain evidence="7 8">CECT 7751</strain>
    </source>
</reference>
<evidence type="ECO:0000256" key="3">
    <source>
        <dbReference type="ARBA" id="ARBA00022748"/>
    </source>
</evidence>
<evidence type="ECO:0000256" key="4">
    <source>
        <dbReference type="ARBA" id="ARBA00023157"/>
    </source>
</evidence>
<keyword evidence="4" id="KW-1015">Disulfide bond</keyword>
<dbReference type="GO" id="GO:0015036">
    <property type="term" value="F:disulfide oxidoreductase activity"/>
    <property type="evidence" value="ECO:0007669"/>
    <property type="project" value="InterPro"/>
</dbReference>
<dbReference type="GO" id="GO:0017004">
    <property type="term" value="P:cytochrome complex assembly"/>
    <property type="evidence" value="ECO:0007669"/>
    <property type="project" value="UniProtKB-KW"/>
</dbReference>
<dbReference type="InterPro" id="IPR050553">
    <property type="entry name" value="Thioredoxin_ResA/DsbE_sf"/>
</dbReference>
<name>A0A1X6YS26_9RHOB</name>
<dbReference type="EMBL" id="FWFN01000002">
    <property type="protein sequence ID" value="SLN29068.1"/>
    <property type="molecule type" value="Genomic_DNA"/>
</dbReference>
<dbReference type="CDD" id="cd03010">
    <property type="entry name" value="TlpA_like_DsbE"/>
    <property type="match status" value="1"/>
</dbReference>
<sequence>MKIKPLMVLPPLVFAALAALFYIGMQREDPDQLPTALAGAPAPAVQVTALEGLTPFDDATLRDGEVKLVNFWASWCAPCRVEHPNLLALGLEGIPIYGVNYKDKPDAARGFLAELGDPYTAVGADAQGRMGLNWGLYGVPETYVIDGDGVIITRFAGPITERVLESTIRPAIAEARGE</sequence>
<comment type="similarity">
    <text evidence="2">Belongs to the thioredoxin family. DsbE subfamily.</text>
</comment>
<dbReference type="GO" id="GO:0030288">
    <property type="term" value="C:outer membrane-bounded periplasmic space"/>
    <property type="evidence" value="ECO:0007669"/>
    <property type="project" value="InterPro"/>
</dbReference>
<evidence type="ECO:0000256" key="5">
    <source>
        <dbReference type="ARBA" id="ARBA00023284"/>
    </source>
</evidence>
<proteinExistence type="inferred from homology"/>
<dbReference type="InterPro" id="IPR013740">
    <property type="entry name" value="Redoxin"/>
</dbReference>
<feature type="domain" description="Thioredoxin" evidence="6">
    <location>
        <begin position="36"/>
        <end position="173"/>
    </location>
</feature>
<evidence type="ECO:0000256" key="2">
    <source>
        <dbReference type="ARBA" id="ARBA00007758"/>
    </source>
</evidence>
<evidence type="ECO:0000256" key="1">
    <source>
        <dbReference type="ARBA" id="ARBA00004196"/>
    </source>
</evidence>
<keyword evidence="8" id="KW-1185">Reference proteome</keyword>
<dbReference type="InterPro" id="IPR004799">
    <property type="entry name" value="Periplasmic_diS_OxRdtase_DsbE"/>
</dbReference>
<dbReference type="Pfam" id="PF08534">
    <property type="entry name" value="Redoxin"/>
    <property type="match status" value="1"/>
</dbReference>
<dbReference type="Gene3D" id="3.40.30.10">
    <property type="entry name" value="Glutaredoxin"/>
    <property type="match status" value="1"/>
</dbReference>
<evidence type="ECO:0000259" key="6">
    <source>
        <dbReference type="PROSITE" id="PS51352"/>
    </source>
</evidence>
<comment type="subcellular location">
    <subcellularLocation>
        <location evidence="1">Cell envelope</location>
    </subcellularLocation>
</comment>
<dbReference type="InterPro" id="IPR017937">
    <property type="entry name" value="Thioredoxin_CS"/>
</dbReference>
<dbReference type="PANTHER" id="PTHR42852">
    <property type="entry name" value="THIOL:DISULFIDE INTERCHANGE PROTEIN DSBE"/>
    <property type="match status" value="1"/>
</dbReference>
<dbReference type="InterPro" id="IPR036249">
    <property type="entry name" value="Thioredoxin-like_sf"/>
</dbReference>
<keyword evidence="3" id="KW-0201">Cytochrome c-type biogenesis</keyword>
<gene>
    <name evidence="7" type="primary">cycY</name>
    <name evidence="7" type="ORF">PSM7751_01177</name>
</gene>